<keyword evidence="1" id="KW-0547">Nucleotide-binding</keyword>
<proteinExistence type="predicted"/>
<evidence type="ECO:0000313" key="9">
    <source>
        <dbReference type="Proteomes" id="UP000676194"/>
    </source>
</evidence>
<dbReference type="Proteomes" id="UP000676194">
    <property type="component" value="Chromosome"/>
</dbReference>
<dbReference type="GO" id="GO:0003676">
    <property type="term" value="F:nucleic acid binding"/>
    <property type="evidence" value="ECO:0007669"/>
    <property type="project" value="InterPro"/>
</dbReference>
<accession>A0A8E6EVX3</accession>
<dbReference type="AlphaFoldDB" id="A0A8E6EVX3"/>
<evidence type="ECO:0000256" key="3">
    <source>
        <dbReference type="ARBA" id="ARBA00022806"/>
    </source>
</evidence>
<dbReference type="SMART" id="SM00847">
    <property type="entry name" value="HA2"/>
    <property type="match status" value="1"/>
</dbReference>
<dbReference type="InterPro" id="IPR013689">
    <property type="entry name" value="RNA_helicase_ATP-dep_HrpB_C"/>
</dbReference>
<dbReference type="CDD" id="cd17990">
    <property type="entry name" value="DEXHc_HrpB"/>
    <property type="match status" value="1"/>
</dbReference>
<protein>
    <submittedName>
        <fullName evidence="8">ATP-dependent helicase HrpB</fullName>
    </submittedName>
</protein>
<dbReference type="Pfam" id="PF00270">
    <property type="entry name" value="DEAD"/>
    <property type="match status" value="1"/>
</dbReference>
<dbReference type="InterPro" id="IPR010225">
    <property type="entry name" value="HrpB"/>
</dbReference>
<dbReference type="SMART" id="SM00490">
    <property type="entry name" value="HELICc"/>
    <property type="match status" value="1"/>
</dbReference>
<dbReference type="GO" id="GO:0005524">
    <property type="term" value="F:ATP binding"/>
    <property type="evidence" value="ECO:0007669"/>
    <property type="project" value="UniProtKB-KW"/>
</dbReference>
<evidence type="ECO:0000256" key="5">
    <source>
        <dbReference type="SAM" id="MobiDB-lite"/>
    </source>
</evidence>
<evidence type="ECO:0000259" key="6">
    <source>
        <dbReference type="PROSITE" id="PS51192"/>
    </source>
</evidence>
<feature type="domain" description="Helicase C-terminal" evidence="7">
    <location>
        <begin position="206"/>
        <end position="373"/>
    </location>
</feature>
<dbReference type="PIRSF" id="PIRSF005496">
    <property type="entry name" value="ATP_hel_hrpB"/>
    <property type="match status" value="1"/>
</dbReference>
<reference evidence="8" key="1">
    <citation type="submission" date="2021-05" db="EMBL/GenBank/DDBJ databases">
        <title>Complete genome sequence of the cellulolytic planctomycete Telmatocola sphagniphila SP2T and characterization of the first cellulase from planctomycetes.</title>
        <authorList>
            <person name="Rakitin A.L."/>
            <person name="Beletsky A.V."/>
            <person name="Naumoff D.G."/>
            <person name="Kulichevskaya I.S."/>
            <person name="Mardanov A.V."/>
            <person name="Ravin N.V."/>
            <person name="Dedysh S.N."/>
        </authorList>
    </citation>
    <scope>NUCLEOTIDE SEQUENCE</scope>
    <source>
        <strain evidence="8">SP2T</strain>
    </source>
</reference>
<dbReference type="GO" id="GO:0016787">
    <property type="term" value="F:hydrolase activity"/>
    <property type="evidence" value="ECO:0007669"/>
    <property type="project" value="UniProtKB-KW"/>
</dbReference>
<dbReference type="KEGG" id="tsph:KIH39_04440"/>
<dbReference type="Gene3D" id="3.40.50.300">
    <property type="entry name" value="P-loop containing nucleotide triphosphate hydrolases"/>
    <property type="match status" value="2"/>
</dbReference>
<dbReference type="PANTHER" id="PTHR43519:SF1">
    <property type="entry name" value="ATP-DEPENDENT RNA HELICASE HRPB"/>
    <property type="match status" value="1"/>
</dbReference>
<feature type="region of interest" description="Disordered" evidence="5">
    <location>
        <begin position="818"/>
        <end position="838"/>
    </location>
</feature>
<evidence type="ECO:0000256" key="2">
    <source>
        <dbReference type="ARBA" id="ARBA00022801"/>
    </source>
</evidence>
<dbReference type="Pfam" id="PF04408">
    <property type="entry name" value="WHD_HA2"/>
    <property type="match status" value="1"/>
</dbReference>
<dbReference type="InterPro" id="IPR001650">
    <property type="entry name" value="Helicase_C-like"/>
</dbReference>
<name>A0A8E6EVX3_9BACT</name>
<keyword evidence="9" id="KW-1185">Reference proteome</keyword>
<dbReference type="PROSITE" id="PS51192">
    <property type="entry name" value="HELICASE_ATP_BIND_1"/>
    <property type="match status" value="1"/>
</dbReference>
<evidence type="ECO:0000256" key="4">
    <source>
        <dbReference type="ARBA" id="ARBA00022840"/>
    </source>
</evidence>
<keyword evidence="4" id="KW-0067">ATP-binding</keyword>
<dbReference type="FunFam" id="3.40.50.300:FF:002125">
    <property type="entry name" value="ATP-dependent helicase HrpB"/>
    <property type="match status" value="1"/>
</dbReference>
<dbReference type="SUPFAM" id="SSF52540">
    <property type="entry name" value="P-loop containing nucleoside triphosphate hydrolases"/>
    <property type="match status" value="1"/>
</dbReference>
<dbReference type="Gene3D" id="1.20.120.1080">
    <property type="match status" value="1"/>
</dbReference>
<dbReference type="RefSeq" id="WP_213498062.1">
    <property type="nucleotide sequence ID" value="NZ_CP074694.1"/>
</dbReference>
<dbReference type="InterPro" id="IPR011545">
    <property type="entry name" value="DEAD/DEAH_box_helicase_dom"/>
</dbReference>
<keyword evidence="3 8" id="KW-0347">Helicase</keyword>
<dbReference type="InterPro" id="IPR048333">
    <property type="entry name" value="HA2_WH"/>
</dbReference>
<dbReference type="Pfam" id="PF21010">
    <property type="entry name" value="HA2_C"/>
    <property type="match status" value="1"/>
</dbReference>
<evidence type="ECO:0000259" key="7">
    <source>
        <dbReference type="PROSITE" id="PS51194"/>
    </source>
</evidence>
<keyword evidence="2" id="KW-0378">Hydrolase</keyword>
<organism evidence="8 9">
    <name type="scientific">Telmatocola sphagniphila</name>
    <dbReference type="NCBI Taxonomy" id="1123043"/>
    <lineage>
        <taxon>Bacteria</taxon>
        <taxon>Pseudomonadati</taxon>
        <taxon>Planctomycetota</taxon>
        <taxon>Planctomycetia</taxon>
        <taxon>Gemmatales</taxon>
        <taxon>Gemmataceae</taxon>
    </lineage>
</organism>
<dbReference type="InterPro" id="IPR049614">
    <property type="entry name" value="HrpB_DEXH"/>
</dbReference>
<dbReference type="Pfam" id="PF00271">
    <property type="entry name" value="Helicase_C"/>
    <property type="match status" value="1"/>
</dbReference>
<dbReference type="SMART" id="SM00487">
    <property type="entry name" value="DEXDc"/>
    <property type="match status" value="1"/>
</dbReference>
<dbReference type="PANTHER" id="PTHR43519">
    <property type="entry name" value="ATP-DEPENDENT RNA HELICASE HRPB"/>
    <property type="match status" value="1"/>
</dbReference>
<evidence type="ECO:0000313" key="8">
    <source>
        <dbReference type="EMBL" id="QVL33172.1"/>
    </source>
</evidence>
<dbReference type="PROSITE" id="PS51194">
    <property type="entry name" value="HELICASE_CTER"/>
    <property type="match status" value="1"/>
</dbReference>
<dbReference type="InterPro" id="IPR014001">
    <property type="entry name" value="Helicase_ATP-bd"/>
</dbReference>
<sequence>MSRSALPIDAVLPELVDRLSRHPALVLQAPTGAGKTTRVPPALLEAGLAGDKLIVMVEPRRIAARNAALRMAQEAGERIGARIGYAVRFDRQASNNTRILVVTPGILLRMLHEDPFLEKVEVLIFDEFHERGLESDLALGMARLIRETVRPELKLVVMSATLDAENISRFLEDCPIVTSEGRMFPVEVVYQPKAPEENDLSAVLRAIDYVLDETAQDLLVFLPDLNEIRRLSDELLQQFPDLLILPLYGDLPPDRQDHALKPQGRRRIVLATNIAETSVTVEGITGIVDTGTAWEKSYDASVGLDRMIRANISQAATEQRRGRAGRTQPGICVRLWSEHAQKSRAAQTIPEISRVDLAGAILQLLKFGEKDPLQFPWLTPPNPLAVKQAMELLKMLEAIDQNGLTPLGDQMAQLPVHPRLARLLLSAEDYGCLDEASLAAALLSERDPFPRFGMEALQSVESDLMEKLEALQTFESTNEWRTPIGELNRGIAKNLLQTRNELSRLTPRQRSDSGRDSQNLERGLSRALLDAYPDRLCRRRTPKGLKGLMVGGRGTFQHPMSRVREAMLFLALDIDAGNGETRVRMAHGIQREWISSHKLESRIEVEWDEGTQKFTAFKRLYFQDLILEEKSAQIPEGHDTSSVLLQKIQRDVSIIRPAADSKVGQFLLRWECLREWLPEREIPACDEALLLEIAGWLIPSCRSLEDLRNADWLSAFRQKLGSPIWNLLENEAPEKMAVPSGNEIRLTYEARRPPILAVRIQEMFGLTETPRVASGRVPVLLHLLAPNYRPQQVTEDLASFWKNTYPIVRKELRGRYPKHSWPDDPTVAPAESRPRRRS</sequence>
<dbReference type="CDD" id="cd18791">
    <property type="entry name" value="SF2_C_RHA"/>
    <property type="match status" value="1"/>
</dbReference>
<feature type="domain" description="Helicase ATP-binding" evidence="6">
    <location>
        <begin position="16"/>
        <end position="180"/>
    </location>
</feature>
<dbReference type="GO" id="GO:0004386">
    <property type="term" value="F:helicase activity"/>
    <property type="evidence" value="ECO:0007669"/>
    <property type="project" value="UniProtKB-KW"/>
</dbReference>
<gene>
    <name evidence="8" type="primary">hrpB</name>
    <name evidence="8" type="ORF">KIH39_04440</name>
</gene>
<dbReference type="InterPro" id="IPR007502">
    <property type="entry name" value="Helicase-assoc_dom"/>
</dbReference>
<evidence type="ECO:0000256" key="1">
    <source>
        <dbReference type="ARBA" id="ARBA00022741"/>
    </source>
</evidence>
<dbReference type="InterPro" id="IPR027417">
    <property type="entry name" value="P-loop_NTPase"/>
</dbReference>
<dbReference type="EMBL" id="CP074694">
    <property type="protein sequence ID" value="QVL33172.1"/>
    <property type="molecule type" value="Genomic_DNA"/>
</dbReference>
<dbReference type="NCBIfam" id="TIGR01970">
    <property type="entry name" value="DEAH_box_HrpB"/>
    <property type="match status" value="1"/>
</dbReference>
<dbReference type="Pfam" id="PF08482">
    <property type="entry name" value="HrpB_C"/>
    <property type="match status" value="1"/>
</dbReference>